<proteinExistence type="predicted"/>
<evidence type="ECO:0000313" key="1">
    <source>
        <dbReference type="EMBL" id="KAH3840833.1"/>
    </source>
</evidence>
<reference evidence="1" key="2">
    <citation type="submission" date="2020-11" db="EMBL/GenBank/DDBJ databases">
        <authorList>
            <person name="McCartney M.A."/>
            <person name="Auch B."/>
            <person name="Kono T."/>
            <person name="Mallez S."/>
            <person name="Becker A."/>
            <person name="Gohl D.M."/>
            <person name="Silverstein K.A.T."/>
            <person name="Koren S."/>
            <person name="Bechman K.B."/>
            <person name="Herman A."/>
            <person name="Abrahante J.E."/>
            <person name="Garbe J."/>
        </authorList>
    </citation>
    <scope>NUCLEOTIDE SEQUENCE</scope>
    <source>
        <strain evidence="1">Duluth1</strain>
        <tissue evidence="1">Whole animal</tissue>
    </source>
</reference>
<dbReference type="EMBL" id="JAIWYP010000004">
    <property type="protein sequence ID" value="KAH3840833.1"/>
    <property type="molecule type" value="Genomic_DNA"/>
</dbReference>
<accession>A0A9D4KJ58</accession>
<evidence type="ECO:0000313" key="2">
    <source>
        <dbReference type="Proteomes" id="UP000828390"/>
    </source>
</evidence>
<gene>
    <name evidence="1" type="ORF">DPMN_114289</name>
</gene>
<name>A0A9D4KJ58_DREPO</name>
<protein>
    <submittedName>
        <fullName evidence="1">Uncharacterized protein</fullName>
    </submittedName>
</protein>
<comment type="caution">
    <text evidence="1">The sequence shown here is derived from an EMBL/GenBank/DDBJ whole genome shotgun (WGS) entry which is preliminary data.</text>
</comment>
<organism evidence="1 2">
    <name type="scientific">Dreissena polymorpha</name>
    <name type="common">Zebra mussel</name>
    <name type="synonym">Mytilus polymorpha</name>
    <dbReference type="NCBI Taxonomy" id="45954"/>
    <lineage>
        <taxon>Eukaryota</taxon>
        <taxon>Metazoa</taxon>
        <taxon>Spiralia</taxon>
        <taxon>Lophotrochozoa</taxon>
        <taxon>Mollusca</taxon>
        <taxon>Bivalvia</taxon>
        <taxon>Autobranchia</taxon>
        <taxon>Heteroconchia</taxon>
        <taxon>Euheterodonta</taxon>
        <taxon>Imparidentia</taxon>
        <taxon>Neoheterodontei</taxon>
        <taxon>Myida</taxon>
        <taxon>Dreissenoidea</taxon>
        <taxon>Dreissenidae</taxon>
        <taxon>Dreissena</taxon>
    </lineage>
</organism>
<keyword evidence="2" id="KW-1185">Reference proteome</keyword>
<dbReference type="Proteomes" id="UP000828390">
    <property type="component" value="Unassembled WGS sequence"/>
</dbReference>
<sequence length="83" mass="9221">MSKLCVIAIMINNTQHIKDYCKVIIHPNTVLPDAKYLGSGNWAIVSRQDLRLVTICQDHSQNKISARAIAPIDIVNVPTPVNK</sequence>
<dbReference type="AlphaFoldDB" id="A0A9D4KJ58"/>
<reference evidence="1" key="1">
    <citation type="journal article" date="2019" name="bioRxiv">
        <title>The Genome of the Zebra Mussel, Dreissena polymorpha: A Resource for Invasive Species Research.</title>
        <authorList>
            <person name="McCartney M.A."/>
            <person name="Auch B."/>
            <person name="Kono T."/>
            <person name="Mallez S."/>
            <person name="Zhang Y."/>
            <person name="Obille A."/>
            <person name="Becker A."/>
            <person name="Abrahante J.E."/>
            <person name="Garbe J."/>
            <person name="Badalamenti J.P."/>
            <person name="Herman A."/>
            <person name="Mangelson H."/>
            <person name="Liachko I."/>
            <person name="Sullivan S."/>
            <person name="Sone E.D."/>
            <person name="Koren S."/>
            <person name="Silverstein K.A.T."/>
            <person name="Beckman K.B."/>
            <person name="Gohl D.M."/>
        </authorList>
    </citation>
    <scope>NUCLEOTIDE SEQUENCE</scope>
    <source>
        <strain evidence="1">Duluth1</strain>
        <tissue evidence="1">Whole animal</tissue>
    </source>
</reference>